<evidence type="ECO:0000259" key="6">
    <source>
        <dbReference type="Pfam" id="PF03330"/>
    </source>
</evidence>
<feature type="region of interest" description="Disordered" evidence="5">
    <location>
        <begin position="1"/>
        <end position="29"/>
    </location>
</feature>
<reference evidence="7 8" key="1">
    <citation type="submission" date="2016-10" db="EMBL/GenBank/DDBJ databases">
        <authorList>
            <person name="de Groot N.N."/>
        </authorList>
    </citation>
    <scope>NUCLEOTIDE SEQUENCE [LARGE SCALE GENOMIC DNA]</scope>
    <source>
        <strain evidence="7 8">DSM 26656</strain>
    </source>
</reference>
<comment type="function">
    <text evidence="3">Lytic transglycosylase with a strong preference for naked glycan strands that lack stem peptides.</text>
</comment>
<dbReference type="GO" id="GO:0000270">
    <property type="term" value="P:peptidoglycan metabolic process"/>
    <property type="evidence" value="ECO:0007669"/>
    <property type="project" value="UniProtKB-UniRule"/>
</dbReference>
<dbReference type="PANTHER" id="PTHR34183">
    <property type="entry name" value="ENDOLYTIC PEPTIDOGLYCAN TRANSGLYCOSYLASE RLPA"/>
    <property type="match status" value="1"/>
</dbReference>
<dbReference type="InterPro" id="IPR009009">
    <property type="entry name" value="RlpA-like_DPBB"/>
</dbReference>
<dbReference type="CDD" id="cd22268">
    <property type="entry name" value="DPBB_RlpA-like"/>
    <property type="match status" value="1"/>
</dbReference>
<keyword evidence="7" id="KW-0449">Lipoprotein</keyword>
<dbReference type="NCBIfam" id="TIGR00413">
    <property type="entry name" value="rlpA"/>
    <property type="match status" value="1"/>
</dbReference>
<dbReference type="HAMAP" id="MF_02071">
    <property type="entry name" value="RlpA"/>
    <property type="match status" value="1"/>
</dbReference>
<evidence type="ECO:0000256" key="5">
    <source>
        <dbReference type="SAM" id="MobiDB-lite"/>
    </source>
</evidence>
<evidence type="ECO:0000256" key="2">
    <source>
        <dbReference type="ARBA" id="ARBA00023316"/>
    </source>
</evidence>
<feature type="compositionally biased region" description="Low complexity" evidence="5">
    <location>
        <begin position="1"/>
        <end position="19"/>
    </location>
</feature>
<feature type="compositionally biased region" description="Polar residues" evidence="5">
    <location>
        <begin position="249"/>
        <end position="265"/>
    </location>
</feature>
<dbReference type="SUPFAM" id="SSF50685">
    <property type="entry name" value="Barwin-like endoglucanases"/>
    <property type="match status" value="1"/>
</dbReference>
<dbReference type="AlphaFoldDB" id="A0A1H5VMX0"/>
<dbReference type="InterPro" id="IPR034718">
    <property type="entry name" value="RlpA"/>
</dbReference>
<gene>
    <name evidence="3" type="primary">rlpA</name>
    <name evidence="7" type="ORF">SAMN04488115_102351</name>
</gene>
<keyword evidence="8" id="KW-1185">Reference proteome</keyword>
<keyword evidence="1 3" id="KW-0456">Lyase</keyword>
<feature type="compositionally biased region" description="Basic and acidic residues" evidence="5">
    <location>
        <begin position="266"/>
        <end position="277"/>
    </location>
</feature>
<evidence type="ECO:0000256" key="4">
    <source>
        <dbReference type="RuleBase" id="RU003495"/>
    </source>
</evidence>
<dbReference type="PANTHER" id="PTHR34183:SF1">
    <property type="entry name" value="ENDOLYTIC PEPTIDOGLYCAN TRANSGLYCOSYLASE RLPA"/>
    <property type="match status" value="1"/>
</dbReference>
<dbReference type="EC" id="4.2.2.-" evidence="3"/>
<sequence>MIRGARSSASAPLSASTESGSASPPLDVVSDQGAASCSSTAARVTRLGCVALAGLFLANCANDQVAKRGRSKEIGAFSQAKYGPASPRVVAEGEEVPKGGGRQMIGKTYSVAGKRYTPYDKPLGFTAVGTASWYGEAFHGRRTANGEVYDRNGISAAHPTMPLPAYARVTNLLNSRSIIVRVNDRGPYHGNRLMDVSQRTADALAFRHLGTARIKLEYLGQASLGGSDDKLLLATLRTDGQPAAVPGTSAPTMVASTDSVATSRSRSADLQDMRQDTRPEPVIEQAVSQPVAQAYAPATRMIAPQPPIAATLVSTSSSVGVPVRGAPLPPNRPFDLDTIANAGTPVVVPARPRSAQIPARTSVASLFAAPELAPTQRFAKTHPFNRDLAPQALQSLARN</sequence>
<dbReference type="EMBL" id="FNUY01000002">
    <property type="protein sequence ID" value="SEF88181.1"/>
    <property type="molecule type" value="Genomic_DNA"/>
</dbReference>
<feature type="domain" description="RlpA-like protein double-psi beta-barrel" evidence="6">
    <location>
        <begin position="126"/>
        <end position="215"/>
    </location>
</feature>
<evidence type="ECO:0000313" key="8">
    <source>
        <dbReference type="Proteomes" id="UP000236743"/>
    </source>
</evidence>
<dbReference type="InterPro" id="IPR036908">
    <property type="entry name" value="RlpA-like_sf"/>
</dbReference>
<protein>
    <recommendedName>
        <fullName evidence="3">Endolytic peptidoglycan transglycosylase RlpA</fullName>
        <ecNumber evidence="3">4.2.2.-</ecNumber>
    </recommendedName>
</protein>
<dbReference type="GO" id="GO:0009279">
    <property type="term" value="C:cell outer membrane"/>
    <property type="evidence" value="ECO:0007669"/>
    <property type="project" value="TreeGrafter"/>
</dbReference>
<dbReference type="InterPro" id="IPR012997">
    <property type="entry name" value="RplA"/>
</dbReference>
<dbReference type="Gene3D" id="2.40.40.10">
    <property type="entry name" value="RlpA-like domain"/>
    <property type="match status" value="1"/>
</dbReference>
<keyword evidence="2 3" id="KW-0961">Cell wall biogenesis/degradation</keyword>
<dbReference type="OrthoDB" id="9779128at2"/>
<evidence type="ECO:0000313" key="7">
    <source>
        <dbReference type="EMBL" id="SEF88181.1"/>
    </source>
</evidence>
<dbReference type="Proteomes" id="UP000236743">
    <property type="component" value="Unassembled WGS sequence"/>
</dbReference>
<accession>A0A1H5VMX0</accession>
<feature type="region of interest" description="Disordered" evidence="5">
    <location>
        <begin position="242"/>
        <end position="277"/>
    </location>
</feature>
<name>A0A1H5VMX0_9HYPH</name>
<dbReference type="Pfam" id="PF03330">
    <property type="entry name" value="DPBB_1"/>
    <property type="match status" value="1"/>
</dbReference>
<comment type="similarity">
    <text evidence="3 4">Belongs to the RlpA family.</text>
</comment>
<organism evidence="7 8">
    <name type="scientific">Bosea lathyri</name>
    <dbReference type="NCBI Taxonomy" id="1036778"/>
    <lineage>
        <taxon>Bacteria</taxon>
        <taxon>Pseudomonadati</taxon>
        <taxon>Pseudomonadota</taxon>
        <taxon>Alphaproteobacteria</taxon>
        <taxon>Hyphomicrobiales</taxon>
        <taxon>Boseaceae</taxon>
        <taxon>Bosea</taxon>
    </lineage>
</organism>
<proteinExistence type="inferred from homology"/>
<evidence type="ECO:0000256" key="3">
    <source>
        <dbReference type="HAMAP-Rule" id="MF_02071"/>
    </source>
</evidence>
<evidence type="ECO:0000256" key="1">
    <source>
        <dbReference type="ARBA" id="ARBA00023239"/>
    </source>
</evidence>
<dbReference type="GO" id="GO:0071555">
    <property type="term" value="P:cell wall organization"/>
    <property type="evidence" value="ECO:0007669"/>
    <property type="project" value="UniProtKB-KW"/>
</dbReference>
<dbReference type="GO" id="GO:0008932">
    <property type="term" value="F:lytic endotransglycosylase activity"/>
    <property type="evidence" value="ECO:0007669"/>
    <property type="project" value="UniProtKB-UniRule"/>
</dbReference>